<protein>
    <recommendedName>
        <fullName evidence="3">Restriction endonuclease type IV Mrr domain-containing protein</fullName>
    </recommendedName>
</protein>
<keyword evidence="2" id="KW-1185">Reference proteome</keyword>
<proteinExistence type="predicted"/>
<dbReference type="RefSeq" id="WP_381741211.1">
    <property type="nucleotide sequence ID" value="NZ_JBHSDP010000022.1"/>
</dbReference>
<evidence type="ECO:0000313" key="1">
    <source>
        <dbReference type="EMBL" id="MFC4330350.1"/>
    </source>
</evidence>
<reference evidence="2" key="1">
    <citation type="journal article" date="2019" name="Int. J. Syst. Evol. Microbiol.">
        <title>The Global Catalogue of Microorganisms (GCM) 10K type strain sequencing project: providing services to taxonomists for standard genome sequencing and annotation.</title>
        <authorList>
            <consortium name="The Broad Institute Genomics Platform"/>
            <consortium name="The Broad Institute Genome Sequencing Center for Infectious Disease"/>
            <person name="Wu L."/>
            <person name="Ma J."/>
        </authorList>
    </citation>
    <scope>NUCLEOTIDE SEQUENCE [LARGE SCALE GENOMIC DNA]</scope>
    <source>
        <strain evidence="2">PCU 347</strain>
    </source>
</reference>
<organism evidence="1 2">
    <name type="scientific">Streptomyces andamanensis</name>
    <dbReference type="NCBI Taxonomy" id="1565035"/>
    <lineage>
        <taxon>Bacteria</taxon>
        <taxon>Bacillati</taxon>
        <taxon>Actinomycetota</taxon>
        <taxon>Actinomycetes</taxon>
        <taxon>Kitasatosporales</taxon>
        <taxon>Streptomycetaceae</taxon>
        <taxon>Streptomyces</taxon>
    </lineage>
</organism>
<evidence type="ECO:0008006" key="3">
    <source>
        <dbReference type="Google" id="ProtNLM"/>
    </source>
</evidence>
<accession>A0ABV8TIG5</accession>
<dbReference type="Proteomes" id="UP001595824">
    <property type="component" value="Unassembled WGS sequence"/>
</dbReference>
<comment type="caution">
    <text evidence="1">The sequence shown here is derived from an EMBL/GenBank/DDBJ whole genome shotgun (WGS) entry which is preliminary data.</text>
</comment>
<evidence type="ECO:0000313" key="2">
    <source>
        <dbReference type="Proteomes" id="UP001595824"/>
    </source>
</evidence>
<sequence>MRVSEHYNIKRTQGTLDFVDVDIKDDVPVYIDPGMIRHLPDDWGKECLIMLTTFFDSVLDAVRTDDKRRATYLLGNLGEPNETHLGFSSGPSAGRGFSARMGVILAEKLAASEAARTGLIEDLEDTAFFVDRVGKDIVSDITTNIIRGSLISYTQQISEVVGIPLIDGVESGPVWNPHKLEWEQDYVRLPVADDRKLLLVPKVIVRREMLMTRGEYYRSHLVPALRTEELDNPASRLVKTLKDGSKRVNTIDIQAHYGTSKPDVTRETLQRPDVYAKYRDSKKTIAPPAISHEELSEASKTPLPDFEKLLNSVIETPPGREHAGAYHRNIESLFTALFYPSLTMPEIEEEIHEGRKRIDITYTNVAQGGFFRFLVRHKIKSTYIMIECKNYGKDVGNPELDQIASRFSPLRGQFGILACRSFTDKERFLKRCRDTALDYRGYVLALDDSDLVELVKDARYAIEWMPAELPSPEPETKPRVDGYPLLHRRFKALVN</sequence>
<dbReference type="EMBL" id="JBHSDP010000022">
    <property type="protein sequence ID" value="MFC4330350.1"/>
    <property type="molecule type" value="Genomic_DNA"/>
</dbReference>
<gene>
    <name evidence="1" type="ORF">ACFPC0_21705</name>
</gene>
<name>A0ABV8TIG5_9ACTN</name>